<evidence type="ECO:0000313" key="7">
    <source>
        <dbReference type="Proteomes" id="UP001620626"/>
    </source>
</evidence>
<gene>
    <name evidence="6" type="ORF">niasHT_015382</name>
</gene>
<dbReference type="InterPro" id="IPR018611">
    <property type="entry name" value="Ufl1"/>
</dbReference>
<feature type="region of interest" description="Disordered" evidence="4">
    <location>
        <begin position="429"/>
        <end position="501"/>
    </location>
</feature>
<evidence type="ECO:0000256" key="3">
    <source>
        <dbReference type="ARBA" id="ARBA00030452"/>
    </source>
</evidence>
<keyword evidence="7" id="KW-1185">Reference proteome</keyword>
<evidence type="ECO:0000256" key="1">
    <source>
        <dbReference type="ARBA" id="ARBA00003950"/>
    </source>
</evidence>
<comment type="caution">
    <text evidence="6">The sequence shown here is derived from an EMBL/GenBank/DDBJ whole genome shotgun (WGS) entry which is preliminary data.</text>
</comment>
<evidence type="ECO:0000313" key="6">
    <source>
        <dbReference type="EMBL" id="KAL3108460.1"/>
    </source>
</evidence>
<evidence type="ECO:0000256" key="4">
    <source>
        <dbReference type="SAM" id="MobiDB-lite"/>
    </source>
</evidence>
<protein>
    <recommendedName>
        <fullName evidence="2">E3 UFM1-protein ligase 1 homolog</fullName>
    </recommendedName>
    <alternativeName>
        <fullName evidence="3">E3 UFM1-protein transferase 1 homolog</fullName>
    </alternativeName>
</protein>
<dbReference type="InterPro" id="IPR056579">
    <property type="entry name" value="Ufl1_N"/>
</dbReference>
<accession>A0ABD2L0V9</accession>
<feature type="compositionally biased region" description="Basic and acidic residues" evidence="4">
    <location>
        <begin position="433"/>
        <end position="453"/>
    </location>
</feature>
<feature type="domain" description="E3 UFM1-protein ligase 1-like N-terminal" evidence="5">
    <location>
        <begin position="7"/>
        <end position="297"/>
    </location>
</feature>
<evidence type="ECO:0000256" key="2">
    <source>
        <dbReference type="ARBA" id="ARBA00014160"/>
    </source>
</evidence>
<reference evidence="6 7" key="1">
    <citation type="submission" date="2024-10" db="EMBL/GenBank/DDBJ databases">
        <authorList>
            <person name="Kim D."/>
        </authorList>
    </citation>
    <scope>NUCLEOTIDE SEQUENCE [LARGE SCALE GENOMIC DNA]</scope>
    <source>
        <strain evidence="6">BH-2024</strain>
    </source>
</reference>
<dbReference type="PANTHER" id="PTHR31057">
    <property type="entry name" value="E3 UFM1-PROTEIN LIGASE 1"/>
    <property type="match status" value="1"/>
</dbReference>
<dbReference type="PANTHER" id="PTHR31057:SF0">
    <property type="entry name" value="E3 UFM1-PROTEIN LIGASE 1"/>
    <property type="match status" value="1"/>
</dbReference>
<evidence type="ECO:0000259" key="5">
    <source>
        <dbReference type="Pfam" id="PF09743"/>
    </source>
</evidence>
<dbReference type="AlphaFoldDB" id="A0ABD2L0V9"/>
<organism evidence="6 7">
    <name type="scientific">Heterodera trifolii</name>
    <dbReference type="NCBI Taxonomy" id="157864"/>
    <lineage>
        <taxon>Eukaryota</taxon>
        <taxon>Metazoa</taxon>
        <taxon>Ecdysozoa</taxon>
        <taxon>Nematoda</taxon>
        <taxon>Chromadorea</taxon>
        <taxon>Rhabditida</taxon>
        <taxon>Tylenchina</taxon>
        <taxon>Tylenchomorpha</taxon>
        <taxon>Tylenchoidea</taxon>
        <taxon>Heteroderidae</taxon>
        <taxon>Heteroderinae</taxon>
        <taxon>Heterodera</taxon>
    </lineage>
</organism>
<dbReference type="Proteomes" id="UP001620626">
    <property type="component" value="Unassembled WGS sequence"/>
</dbReference>
<sequence>MATTWADIQRLAADLQRVQLTEGTKRLSEANCVELVTMLMAMEKVHLVITTDGKEFVTRRHLVTECANECLASGGRIALTELAAQLSVDLDHIQTAVNQLLAKNRHHRMAEDENAVEDISTPAEFVVCAGELIHREFINDLCARLNTRLTEFGQMSLFQLTKQWELPTELFNFHILPEIGSHPSARICAIRFEDILCTPRYINALRRKMSAVLVALTKPTSLSSIHSYFGISPTLFFKLWNEMVDENKMPGHLLGSKGSLSSLYIPKVHEKMATQFIKQRISEDHFIECVVLKRLNVVPSDPLAFFREFLPENEFSDLLFWPSVVLSESKLCREFESLAQKFLQANHFCSLDEILPPQFTFLTDGDYAKIVERLQKRGNGANLRTTGDRSVVFEHPQLMDNWLKLLGEFVRKRAEKDAPELRKAHLDTLLGAKKTEKQQKQQQKDEWETDKPTGSKKGKSAGAKKGGATAAGKRRGGGGTETESQPKNGKGSGRRDTQKHS</sequence>
<feature type="compositionally biased region" description="Low complexity" evidence="4">
    <location>
        <begin position="460"/>
        <end position="471"/>
    </location>
</feature>
<dbReference type="Pfam" id="PF09743">
    <property type="entry name" value="E3_UFM1_ligase"/>
    <property type="match status" value="1"/>
</dbReference>
<proteinExistence type="predicted"/>
<dbReference type="EMBL" id="JBICBT010000590">
    <property type="protein sequence ID" value="KAL3108460.1"/>
    <property type="molecule type" value="Genomic_DNA"/>
</dbReference>
<comment type="function">
    <text evidence="1">E3 UFM1-protein ligase that mediates ufmylation of target proteins.</text>
</comment>
<name>A0ABD2L0V9_9BILA</name>